<comment type="caution">
    <text evidence="5">The sequence shown here is derived from an EMBL/GenBank/DDBJ whole genome shotgun (WGS) entry which is preliminary data.</text>
</comment>
<dbReference type="EMBL" id="CAJJDN010000032">
    <property type="protein sequence ID" value="CAD8074692.1"/>
    <property type="molecule type" value="Genomic_DNA"/>
</dbReference>
<keyword evidence="1" id="KW-0862">Zinc</keyword>
<evidence type="ECO:0000256" key="1">
    <source>
        <dbReference type="PROSITE-ProRule" id="PRU00175"/>
    </source>
</evidence>
<gene>
    <name evidence="5" type="ORF">PSON_ATCC_30995.1.T0320228</name>
</gene>
<organism evidence="5 6">
    <name type="scientific">Paramecium sonneborni</name>
    <dbReference type="NCBI Taxonomy" id="65129"/>
    <lineage>
        <taxon>Eukaryota</taxon>
        <taxon>Sar</taxon>
        <taxon>Alveolata</taxon>
        <taxon>Ciliophora</taxon>
        <taxon>Intramacronucleata</taxon>
        <taxon>Oligohymenophorea</taxon>
        <taxon>Peniculida</taxon>
        <taxon>Parameciidae</taxon>
        <taxon>Paramecium</taxon>
    </lineage>
</organism>
<dbReference type="AlphaFoldDB" id="A0A8S1M798"/>
<keyword evidence="1" id="KW-0863">Zinc-finger</keyword>
<dbReference type="Pfam" id="PF13639">
    <property type="entry name" value="zf-RING_2"/>
    <property type="match status" value="1"/>
</dbReference>
<sequence length="495" mass="58144">MILLITLLFYIIKSKPNLSGFIETDIEQEIKLDYSAKAKSIIIKFNLQSQDALCLVSQTSLDLVQLTELTDLTKSKSQSFSYDYQSYLANSTYQLVEIQFQTLIYMRCLETNYSNEKSFYELYISENPYIETCNNDCNGYDYPVIKNSVCVSMQCNCLDQSFGLYCQFQSITIYSNILSKLQIESHQWIYLEYELSTTNLEFQCLSLEEDVYYSLVFKQTPQVKIPTLQNSKNLQSKVNVQEQLITNQSNFNVDVIYIGLYNNQTNPIELQFKIVTYYEDDQSLYERNKIIIIITVCVIAALLLFTIGLSALRTRKKRLIRKQVQEAIRRNLNQQGNIDQQSPFRQANPSIYKGFQIRFIKDHFKANYYNKFITTYPGLSQFEECAVCLESMKKANNKLQNVCAVTPCFHIFHYICLQEWLLRQKNCPFCRTEYTRKKIIQDYPWLDIANLQIKNTDSNYLCRIKNQIESVNESRIELTNHQQLDQINQLQEVKD</sequence>
<evidence type="ECO:0000313" key="6">
    <source>
        <dbReference type="Proteomes" id="UP000692954"/>
    </source>
</evidence>
<dbReference type="PANTHER" id="PTHR45676">
    <property type="entry name" value="RING-H2 FINGER PROTEIN ATL51-RELATED"/>
    <property type="match status" value="1"/>
</dbReference>
<dbReference type="SMART" id="SM00184">
    <property type="entry name" value="RING"/>
    <property type="match status" value="1"/>
</dbReference>
<keyword evidence="2" id="KW-0472">Membrane</keyword>
<feature type="domain" description="RING-type" evidence="4">
    <location>
        <begin position="385"/>
        <end position="431"/>
    </location>
</feature>
<protein>
    <recommendedName>
        <fullName evidence="4">RING-type domain-containing protein</fullName>
    </recommendedName>
</protein>
<dbReference type="PANTHER" id="PTHR45676:SF41">
    <property type="entry name" value="RING-H2 FINGER PROTEIN ATL66"/>
    <property type="match status" value="1"/>
</dbReference>
<dbReference type="InterPro" id="IPR001841">
    <property type="entry name" value="Znf_RING"/>
</dbReference>
<dbReference type="Proteomes" id="UP000692954">
    <property type="component" value="Unassembled WGS sequence"/>
</dbReference>
<keyword evidence="2" id="KW-1133">Transmembrane helix</keyword>
<evidence type="ECO:0000256" key="2">
    <source>
        <dbReference type="SAM" id="Phobius"/>
    </source>
</evidence>
<dbReference type="OrthoDB" id="295072at2759"/>
<keyword evidence="3" id="KW-0732">Signal</keyword>
<keyword evidence="1" id="KW-0479">Metal-binding</keyword>
<feature type="chain" id="PRO_5035770073" description="RING-type domain-containing protein" evidence="3">
    <location>
        <begin position="20"/>
        <end position="495"/>
    </location>
</feature>
<keyword evidence="2" id="KW-0812">Transmembrane</keyword>
<dbReference type="FunFam" id="3.30.40.10:FF:000983">
    <property type="entry name" value="Uncharacterized protein"/>
    <property type="match status" value="1"/>
</dbReference>
<feature type="transmembrane region" description="Helical" evidence="2">
    <location>
        <begin position="290"/>
        <end position="312"/>
    </location>
</feature>
<dbReference type="GO" id="GO:0008270">
    <property type="term" value="F:zinc ion binding"/>
    <property type="evidence" value="ECO:0007669"/>
    <property type="project" value="UniProtKB-KW"/>
</dbReference>
<evidence type="ECO:0000256" key="3">
    <source>
        <dbReference type="SAM" id="SignalP"/>
    </source>
</evidence>
<keyword evidence="6" id="KW-1185">Reference proteome</keyword>
<accession>A0A8S1M798</accession>
<evidence type="ECO:0000259" key="4">
    <source>
        <dbReference type="PROSITE" id="PS50089"/>
    </source>
</evidence>
<proteinExistence type="predicted"/>
<name>A0A8S1M798_9CILI</name>
<reference evidence="5" key="1">
    <citation type="submission" date="2021-01" db="EMBL/GenBank/DDBJ databases">
        <authorList>
            <consortium name="Genoscope - CEA"/>
            <person name="William W."/>
        </authorList>
    </citation>
    <scope>NUCLEOTIDE SEQUENCE</scope>
</reference>
<feature type="signal peptide" evidence="3">
    <location>
        <begin position="1"/>
        <end position="19"/>
    </location>
</feature>
<dbReference type="PROSITE" id="PS50089">
    <property type="entry name" value="ZF_RING_2"/>
    <property type="match status" value="1"/>
</dbReference>
<evidence type="ECO:0000313" key="5">
    <source>
        <dbReference type="EMBL" id="CAD8074692.1"/>
    </source>
</evidence>